<dbReference type="RefSeq" id="YP_006990589.1">
    <property type="nucleotide sequence ID" value="NC_019422.1"/>
</dbReference>
<keyword evidence="2" id="KW-0067">ATP-binding</keyword>
<dbReference type="GO" id="GO:0016787">
    <property type="term" value="F:hydrolase activity"/>
    <property type="evidence" value="ECO:0007669"/>
    <property type="project" value="InterPro"/>
</dbReference>
<dbReference type="InterPro" id="IPR006935">
    <property type="entry name" value="Helicase/UvrB_N"/>
</dbReference>
<keyword evidence="2" id="KW-0378">Hydrolase</keyword>
<dbReference type="KEGG" id="vg:13997382"/>
<dbReference type="Proteomes" id="UP000006091">
    <property type="component" value="Segment"/>
</dbReference>
<dbReference type="InterPro" id="IPR014001">
    <property type="entry name" value="Helicase_ATP-bd"/>
</dbReference>
<dbReference type="Gene3D" id="3.40.50.300">
    <property type="entry name" value="P-loop containing nucleotide triphosphate hydrolases"/>
    <property type="match status" value="1"/>
</dbReference>
<dbReference type="OrthoDB" id="994at10239"/>
<dbReference type="GeneID" id="13997382"/>
<dbReference type="GO" id="GO:0003677">
    <property type="term" value="F:DNA binding"/>
    <property type="evidence" value="ECO:0007669"/>
    <property type="project" value="InterPro"/>
</dbReference>
<keyword evidence="2" id="KW-0547">Nucleotide-binding</keyword>
<dbReference type="InterPro" id="IPR027417">
    <property type="entry name" value="P-loop_NTPase"/>
</dbReference>
<reference evidence="2 3" key="1">
    <citation type="journal article" date="2012" name="Appl. Environ. Microbiol.">
        <title>Evidence of in vivo prophage induction during Clostridium difficile infection.</title>
        <authorList>
            <person name="Meessen-Pinard M."/>
            <person name="Sekulovic O."/>
            <person name="Fortier L.C."/>
        </authorList>
    </citation>
    <scope>NUCLEOTIDE SEQUENCE [LARGE SCALE GENOMIC DNA]</scope>
</reference>
<dbReference type="PROSITE" id="PS51192">
    <property type="entry name" value="HELICASE_ATP_BIND_1"/>
    <property type="match status" value="1"/>
</dbReference>
<name>J9QDZ0_9CAUD</name>
<dbReference type="Pfam" id="PF04851">
    <property type="entry name" value="ResIII"/>
    <property type="match status" value="1"/>
</dbReference>
<dbReference type="SMART" id="SM00487">
    <property type="entry name" value="DEXDc"/>
    <property type="match status" value="1"/>
</dbReference>
<gene>
    <name evidence="2" type="ORF">phiMMP04_gp34</name>
</gene>
<evidence type="ECO:0000259" key="1">
    <source>
        <dbReference type="PROSITE" id="PS51192"/>
    </source>
</evidence>
<protein>
    <submittedName>
        <fullName evidence="2">DNase / helicase</fullName>
    </submittedName>
</protein>
<dbReference type="EMBL" id="JX145342">
    <property type="protein sequence ID" value="AFO72171.1"/>
    <property type="molecule type" value="Genomic_DNA"/>
</dbReference>
<sequence length="718" mass="83898">MENINKNNIDKMFLEECNAERAEHEKENYSEFNRHEIYEIKKYIDEKPLGIRTAIANADNGGKTLFIAPTGAGKSYSFINTLKKLKTKALFILPNASNVEQAMHEYNIAGAYDKIPAKQALEGNNLVVMTWDKTEQLISADLSEYIIVVDEIHQTYTDAYRGKAIKNLNNIMTKCKGRIDITATPSKLEFEIYDYIIEYTQKQKTKYDVKLYSDFDNKNFTEIINIINKSKNSAMLMNDISTLEFIRDSVSKNAGVVYADGKEENELYSRIVKNSNMGDYETLLNTTTILAGVNINNKDITDIIIINIKDVGAIKQYVARFRNLKKANIHIFNKYEEECNVYKIEWLVNKNIEKATILKDAYNKVSKHMLQFETVGINATPIRMDSNVYYCTKDNCYKVDKLYIKSQVYSNYYNTRTVQSFKVLLEEYFENVKITDTKEIGTNEKELKEYKKVVKEIKDATREILKEHKEILVGYRQIKNDSKSFSLMQYHNDMKLSSKECLEAYREYDIHNLVKKSKSNSMLELYSNYVLDNKFGLDLAWKLANTANRKRGTIFNKINTLIYRELKEEYPAFLNDELIQVTVFNYIDKLFGIGTSYTELHLQELSNDLRTILGENWDLTTEKLGCMLNEIFKIEKKKKRMCPHLENIFFYKNINPKCGQERINLYQIERYINIEDIKNDLELDEEDKSLENAIKHTKDRMLNSLDEDEKLLLLKGFM</sequence>
<evidence type="ECO:0000313" key="2">
    <source>
        <dbReference type="EMBL" id="AFO72171.1"/>
    </source>
</evidence>
<organism evidence="2 3">
    <name type="scientific">Clostridium phage phiMMP04</name>
    <dbReference type="NCBI Taxonomy" id="1204535"/>
    <lineage>
        <taxon>Viruses</taxon>
        <taxon>Duplodnaviria</taxon>
        <taxon>Heunggongvirae</taxon>
        <taxon>Uroviricota</taxon>
        <taxon>Caudoviricetes</taxon>
        <taxon>Sherbrookevirus</taxon>
        <taxon>Sherbrookevirus MMP04</taxon>
    </lineage>
</organism>
<dbReference type="GO" id="GO:0004386">
    <property type="term" value="F:helicase activity"/>
    <property type="evidence" value="ECO:0007669"/>
    <property type="project" value="UniProtKB-KW"/>
</dbReference>
<keyword evidence="2" id="KW-0347">Helicase</keyword>
<accession>J9QDZ0</accession>
<dbReference type="GO" id="GO:0005524">
    <property type="term" value="F:ATP binding"/>
    <property type="evidence" value="ECO:0007669"/>
    <property type="project" value="InterPro"/>
</dbReference>
<keyword evidence="3" id="KW-1185">Reference proteome</keyword>
<feature type="domain" description="Helicase ATP-binding" evidence="1">
    <location>
        <begin position="55"/>
        <end position="203"/>
    </location>
</feature>
<evidence type="ECO:0000313" key="3">
    <source>
        <dbReference type="Proteomes" id="UP000006091"/>
    </source>
</evidence>
<proteinExistence type="predicted"/>
<dbReference type="SUPFAM" id="SSF52540">
    <property type="entry name" value="P-loop containing nucleoside triphosphate hydrolases"/>
    <property type="match status" value="1"/>
</dbReference>